<keyword evidence="2" id="KW-0812">Transmembrane</keyword>
<feature type="region of interest" description="Disordered" evidence="1">
    <location>
        <begin position="21"/>
        <end position="79"/>
    </location>
</feature>
<proteinExistence type="predicted"/>
<protein>
    <submittedName>
        <fullName evidence="4">L37A1 protein</fullName>
    </submittedName>
</protein>
<feature type="compositionally biased region" description="Polar residues" evidence="1">
    <location>
        <begin position="40"/>
        <end position="56"/>
    </location>
</feature>
<feature type="transmembrane region" description="Helical" evidence="2">
    <location>
        <begin position="182"/>
        <end position="204"/>
    </location>
</feature>
<accession>A0A7K8KHD9</accession>
<dbReference type="Pfam" id="PF14914">
    <property type="entry name" value="LRRC37AB_C"/>
    <property type="match status" value="1"/>
</dbReference>
<reference evidence="4 5" key="1">
    <citation type="submission" date="2019-09" db="EMBL/GenBank/DDBJ databases">
        <title>Bird 10,000 Genomes (B10K) Project - Family phase.</title>
        <authorList>
            <person name="Zhang G."/>
        </authorList>
    </citation>
    <scope>NUCLEOTIDE SEQUENCE [LARGE SCALE GENOMIC DNA]</scope>
    <source>
        <strain evidence="4">B10K-CU-031-23</strain>
    </source>
</reference>
<dbReference type="InterPro" id="IPR029423">
    <property type="entry name" value="LRRC37AB_C"/>
</dbReference>
<sequence length="302" mass="34155">ESKAEQRLKRKEYFFSILLVNNSPPTASPMLEGTAEEEGSSVSEPSAAVPQTTETPWQERKKGPRFLSTPGSPNSPDGVSLRDLLESKVRHHLHLLVPSKALWTFLARVTRALRMDCRLPEVQLACAKMVSKTGQLVQVLSKKRDDALAGKSLQERNICSSMAPAGKEATGKVGERYWKPEYIGSISLLLAISVSSVVMVTLGICLIEACSQKPAATSQRQSTSKFRWKWFFQKLLPQRWRKNNDDFREHSSCIWDPSQPKPQWLTALSQPLDSQHKKHIAELYDEETSEEEEDIFSRFELE</sequence>
<feature type="non-terminal residue" evidence="4">
    <location>
        <position position="302"/>
    </location>
</feature>
<feature type="domain" description="LRRC37A/B like protein 1 C-terminal" evidence="3">
    <location>
        <begin position="82"/>
        <end position="216"/>
    </location>
</feature>
<dbReference type="PANTHER" id="PTHR23045">
    <property type="entry name" value="LEUCINE-RICH REPEAT-CONTAINING PROTEIN 37A"/>
    <property type="match status" value="1"/>
</dbReference>
<keyword evidence="2" id="KW-0472">Membrane</keyword>
<dbReference type="Proteomes" id="UP000533896">
    <property type="component" value="Unassembled WGS sequence"/>
</dbReference>
<evidence type="ECO:0000256" key="2">
    <source>
        <dbReference type="SAM" id="Phobius"/>
    </source>
</evidence>
<evidence type="ECO:0000256" key="1">
    <source>
        <dbReference type="SAM" id="MobiDB-lite"/>
    </source>
</evidence>
<dbReference type="PANTHER" id="PTHR23045:SF9">
    <property type="entry name" value="LEUCINE RICH REPEAT CONTAINING 37A-RELATED"/>
    <property type="match status" value="1"/>
</dbReference>
<evidence type="ECO:0000259" key="3">
    <source>
        <dbReference type="Pfam" id="PF14914"/>
    </source>
</evidence>
<evidence type="ECO:0000313" key="4">
    <source>
        <dbReference type="EMBL" id="NXE16477.1"/>
    </source>
</evidence>
<dbReference type="AlphaFoldDB" id="A0A7K8KHD9"/>
<name>A0A7K8KHD9_9AVES</name>
<organism evidence="4 5">
    <name type="scientific">Lophotis ruficrista</name>
    <dbReference type="NCBI Taxonomy" id="172689"/>
    <lineage>
        <taxon>Eukaryota</taxon>
        <taxon>Metazoa</taxon>
        <taxon>Chordata</taxon>
        <taxon>Craniata</taxon>
        <taxon>Vertebrata</taxon>
        <taxon>Euteleostomi</taxon>
        <taxon>Archelosauria</taxon>
        <taxon>Archosauria</taxon>
        <taxon>Dinosauria</taxon>
        <taxon>Saurischia</taxon>
        <taxon>Theropoda</taxon>
        <taxon>Coelurosauria</taxon>
        <taxon>Aves</taxon>
        <taxon>Neognathae</taxon>
        <taxon>Neoaves</taxon>
        <taxon>Otidimorphae</taxon>
        <taxon>Otidiformes</taxon>
        <taxon>Otididae</taxon>
        <taxon>Lophotis</taxon>
    </lineage>
</organism>
<feature type="non-terminal residue" evidence="4">
    <location>
        <position position="1"/>
    </location>
</feature>
<comment type="caution">
    <text evidence="4">The sequence shown here is derived from an EMBL/GenBank/DDBJ whole genome shotgun (WGS) entry which is preliminary data.</text>
</comment>
<gene>
    <name evidence="4" type="primary">Lrrc37a</name>
    <name evidence="4" type="ORF">LOPRUF_R15194</name>
</gene>
<keyword evidence="5" id="KW-1185">Reference proteome</keyword>
<dbReference type="OrthoDB" id="9424710at2759"/>
<evidence type="ECO:0000313" key="5">
    <source>
        <dbReference type="Proteomes" id="UP000533896"/>
    </source>
</evidence>
<dbReference type="EMBL" id="VWYV01002397">
    <property type="protein sequence ID" value="NXE16477.1"/>
    <property type="molecule type" value="Genomic_DNA"/>
</dbReference>
<keyword evidence="2" id="KW-1133">Transmembrane helix</keyword>
<dbReference type="InterPro" id="IPR015753">
    <property type="entry name" value="LRRC37"/>
</dbReference>